<dbReference type="AlphaFoldDB" id="A0A2D0IQ86"/>
<dbReference type="OrthoDB" id="3261089at2"/>
<protein>
    <recommendedName>
        <fullName evidence="2">Novel toxin 15 domain-containing protein</fullName>
    </recommendedName>
</protein>
<dbReference type="Pfam" id="PF15604">
    <property type="entry name" value="Ntox15"/>
    <property type="match status" value="1"/>
</dbReference>
<evidence type="ECO:0000259" key="2">
    <source>
        <dbReference type="Pfam" id="PF15604"/>
    </source>
</evidence>
<feature type="domain" description="Novel toxin 15" evidence="2">
    <location>
        <begin position="255"/>
        <end position="404"/>
    </location>
</feature>
<dbReference type="InterPro" id="IPR028949">
    <property type="entry name" value="Ntox15"/>
</dbReference>
<gene>
    <name evidence="3" type="ORF">Xbud_03423</name>
</gene>
<accession>A0A2D0IQ86</accession>
<sequence length="413" mass="45194">MVKKTKKAPLTVSDKPLLEKKARNDAATGEGNTFGEIVGQPPQVTTAPAEASPVLKPGTQNEQNFASQVYESAVEMGKGAAKDTWNFGVDLAELAYPAAKMEAARDMEDAARWHDILGNKEQARVLSEAAEETRKSTATDKFDDLRVTLDNSDQETGALLGDLNPKGAVKNVVKGIVGGIKHIGKTIEKVTTKEGKKKTVNKVEKPKENTGKPDEPEKKGGKVKGAKKTKVPCFNPYNSKRYKRLKTEKERQAFLKEYSAQLRRQQDAINNMSPEEFKLARDSYKKNKRNSLAGKAQEDFRNDTKEDIKGKIYDSLKNRGVPAKEAKKISQKKADDIFDGLAALHEPDMVAGGYGQYAPKKMGDKGINSAIGGSWNGKRIKSLDDAAKEALDNGVGDAKMNVQLELCRGKGKK</sequence>
<organism evidence="3 4">
    <name type="scientific">Xenorhabdus budapestensis</name>
    <dbReference type="NCBI Taxonomy" id="290110"/>
    <lineage>
        <taxon>Bacteria</taxon>
        <taxon>Pseudomonadati</taxon>
        <taxon>Pseudomonadota</taxon>
        <taxon>Gammaproteobacteria</taxon>
        <taxon>Enterobacterales</taxon>
        <taxon>Morganellaceae</taxon>
        <taxon>Xenorhabdus</taxon>
    </lineage>
</organism>
<feature type="compositionally biased region" description="Basic residues" evidence="1">
    <location>
        <begin position="221"/>
        <end position="230"/>
    </location>
</feature>
<feature type="compositionally biased region" description="Basic and acidic residues" evidence="1">
    <location>
        <begin position="201"/>
        <end position="220"/>
    </location>
</feature>
<dbReference type="EMBL" id="NIBS01000030">
    <property type="protein sequence ID" value="PHM23934.1"/>
    <property type="molecule type" value="Genomic_DNA"/>
</dbReference>
<evidence type="ECO:0000256" key="1">
    <source>
        <dbReference type="SAM" id="MobiDB-lite"/>
    </source>
</evidence>
<proteinExistence type="predicted"/>
<name>A0A2D0IQ86_XENBU</name>
<feature type="region of interest" description="Disordered" evidence="1">
    <location>
        <begin position="191"/>
        <end position="237"/>
    </location>
</feature>
<comment type="caution">
    <text evidence="3">The sequence shown here is derived from an EMBL/GenBank/DDBJ whole genome shotgun (WGS) entry which is preliminary data.</text>
</comment>
<dbReference type="RefSeq" id="WP_099137211.1">
    <property type="nucleotide sequence ID" value="NZ_CAWNNJ010000098.1"/>
</dbReference>
<dbReference type="Proteomes" id="UP000225833">
    <property type="component" value="Unassembled WGS sequence"/>
</dbReference>
<evidence type="ECO:0000313" key="4">
    <source>
        <dbReference type="Proteomes" id="UP000225833"/>
    </source>
</evidence>
<feature type="region of interest" description="Disordered" evidence="1">
    <location>
        <begin position="1"/>
        <end position="63"/>
    </location>
</feature>
<reference evidence="3 4" key="1">
    <citation type="journal article" date="2017" name="Nat. Microbiol.">
        <title>Natural product diversity associated with the nematode symbionts Photorhabdus and Xenorhabdus.</title>
        <authorList>
            <person name="Tobias N.J."/>
            <person name="Wolff H."/>
            <person name="Djahanschiri B."/>
            <person name="Grundmann F."/>
            <person name="Kronenwerth M."/>
            <person name="Shi Y.M."/>
            <person name="Simonyi S."/>
            <person name="Grun P."/>
            <person name="Shapiro-Ilan D."/>
            <person name="Pidot S.J."/>
            <person name="Stinear T.P."/>
            <person name="Ebersberger I."/>
            <person name="Bode H.B."/>
        </authorList>
    </citation>
    <scope>NUCLEOTIDE SEQUENCE [LARGE SCALE GENOMIC DNA]</scope>
    <source>
        <strain evidence="3 4">DSM 16342</strain>
    </source>
</reference>
<evidence type="ECO:0000313" key="3">
    <source>
        <dbReference type="EMBL" id="PHM23934.1"/>
    </source>
</evidence>